<evidence type="ECO:0000256" key="3">
    <source>
        <dbReference type="ARBA" id="ARBA00038790"/>
    </source>
</evidence>
<name>A0A391NV12_9EUKA</name>
<keyword evidence="10" id="KW-1185">Reference proteome</keyword>
<dbReference type="GO" id="GO:0005737">
    <property type="term" value="C:cytoplasm"/>
    <property type="evidence" value="ECO:0007669"/>
    <property type="project" value="TreeGrafter"/>
</dbReference>
<dbReference type="Pfam" id="PF00120">
    <property type="entry name" value="Gln-synt_C"/>
    <property type="match status" value="1"/>
</dbReference>
<evidence type="ECO:0000313" key="9">
    <source>
        <dbReference type="EMBL" id="GCA63028.1"/>
    </source>
</evidence>
<evidence type="ECO:0000256" key="6">
    <source>
        <dbReference type="PROSITE-ProRule" id="PRU01331"/>
    </source>
</evidence>
<dbReference type="GO" id="GO:0016020">
    <property type="term" value="C:membrane"/>
    <property type="evidence" value="ECO:0007669"/>
    <property type="project" value="TreeGrafter"/>
</dbReference>
<evidence type="ECO:0000256" key="5">
    <source>
        <dbReference type="ARBA" id="ARBA00042675"/>
    </source>
</evidence>
<dbReference type="Gene3D" id="3.30.590.10">
    <property type="entry name" value="Glutamine synthetase/guanido kinase, catalytic domain"/>
    <property type="match status" value="1"/>
</dbReference>
<dbReference type="OrthoDB" id="77835at2759"/>
<dbReference type="InterPro" id="IPR014746">
    <property type="entry name" value="Gln_synth/guanido_kin_cat_dom"/>
</dbReference>
<dbReference type="SUPFAM" id="SSF55931">
    <property type="entry name" value="Glutamine synthetase/guanido kinase"/>
    <property type="match status" value="1"/>
</dbReference>
<comment type="function">
    <text evidence="2">May act as a component of the cytoskeleton or as a chaperone for the reorganization of intermediate filament proteins during terminal differentiation in the lens. Does not seem to have enzymatic activity.</text>
</comment>
<evidence type="ECO:0000313" key="10">
    <source>
        <dbReference type="Proteomes" id="UP000265618"/>
    </source>
</evidence>
<evidence type="ECO:0000256" key="4">
    <source>
        <dbReference type="ARBA" id="ARBA00039404"/>
    </source>
</evidence>
<dbReference type="GO" id="GO:0019740">
    <property type="term" value="P:nitrogen utilization"/>
    <property type="evidence" value="ECO:0007669"/>
    <property type="project" value="TreeGrafter"/>
</dbReference>
<evidence type="ECO:0000259" key="8">
    <source>
        <dbReference type="PROSITE" id="PS51987"/>
    </source>
</evidence>
<feature type="domain" description="GS catalytic" evidence="8">
    <location>
        <begin position="108"/>
        <end position="415"/>
    </location>
</feature>
<reference evidence="9 10" key="1">
    <citation type="journal article" date="2018" name="PLoS ONE">
        <title>The draft genome of Kipferlia bialata reveals reductive genome evolution in fornicate parasites.</title>
        <authorList>
            <person name="Tanifuji G."/>
            <person name="Takabayashi S."/>
            <person name="Kume K."/>
            <person name="Takagi M."/>
            <person name="Nakayama T."/>
            <person name="Kamikawa R."/>
            <person name="Inagaki Y."/>
            <person name="Hashimoto T."/>
        </authorList>
    </citation>
    <scope>NUCLEOTIDE SEQUENCE [LARGE SCALE GENOMIC DNA]</scope>
    <source>
        <strain evidence="9">NY0173</strain>
    </source>
</reference>
<comment type="caution">
    <text evidence="9">The sequence shown here is derived from an EMBL/GenBank/DDBJ whole genome shotgun (WGS) entry which is preliminary data.</text>
</comment>
<evidence type="ECO:0000256" key="2">
    <source>
        <dbReference type="ARBA" id="ARBA00037583"/>
    </source>
</evidence>
<gene>
    <name evidence="9" type="ORF">KIPB_007414</name>
</gene>
<protein>
    <recommendedName>
        <fullName evidence="4">Lengsin</fullName>
    </recommendedName>
    <alternativeName>
        <fullName evidence="5">Glutamate-ammonia ligase domain-containing protein 1</fullName>
    </alternativeName>
</protein>
<dbReference type="PROSITE" id="PS51987">
    <property type="entry name" value="GS_CATALYTIC"/>
    <property type="match status" value="1"/>
</dbReference>
<dbReference type="Pfam" id="PF03951">
    <property type="entry name" value="Gln-synt_N"/>
    <property type="match status" value="1"/>
</dbReference>
<dbReference type="GO" id="GO:0004356">
    <property type="term" value="F:glutamine synthetase activity"/>
    <property type="evidence" value="ECO:0007669"/>
    <property type="project" value="InterPro"/>
</dbReference>
<sequence length="415" mass="45635">MTPAAETRKQACLDSGIQYLNFVAADVNGDLRSMEEDRSNFKKYFAHGLGVDGSSIPGYAKHASRSDVLMMADFEEETAFRPTIAVEDMSVVMCDVYGPEGKPHGGCPRSVLKRVLDMYKAKGWTSQMQTEIEFYLVHAGEDQKLVDQAGYMELPPADKGFGYRRKLAELLAGAGVSVRRIHHECGPSQNEIELNLRPSLESQDSTILSMWLTRMLAAQYGWDALLSPLPFGMGKAGNGLHQHIIVHDKDGKNIFFDEEKGQGLSKMGLSYIAGVLKYGKEITAVFARDQETFDRFNNKGHEAPVDLMWGAMNRSALVRIPAAHGSDIHMEFRAGDASGNTYLMAAALLLAGLKGVEDGLEAPAEGEVVGHLPLTADECEKLLVESPFINELLGDHMREYLIETMPGKEVKPLHG</sequence>
<dbReference type="InterPro" id="IPR008147">
    <property type="entry name" value="Gln_synt_N"/>
</dbReference>
<dbReference type="PANTHER" id="PTHR43407:SF1">
    <property type="entry name" value="LENGSIN"/>
    <property type="match status" value="1"/>
</dbReference>
<dbReference type="SMART" id="SM01230">
    <property type="entry name" value="Gln-synt_C"/>
    <property type="match status" value="1"/>
</dbReference>
<dbReference type="PANTHER" id="PTHR43407">
    <property type="entry name" value="GLUTAMINE SYNTHETASE"/>
    <property type="match status" value="1"/>
</dbReference>
<evidence type="ECO:0000256" key="1">
    <source>
        <dbReference type="ARBA" id="ARBA00009897"/>
    </source>
</evidence>
<dbReference type="GO" id="GO:0006542">
    <property type="term" value="P:glutamine biosynthetic process"/>
    <property type="evidence" value="ECO:0007669"/>
    <property type="project" value="InterPro"/>
</dbReference>
<proteinExistence type="inferred from homology"/>
<dbReference type="Proteomes" id="UP000265618">
    <property type="component" value="Unassembled WGS sequence"/>
</dbReference>
<dbReference type="InterPro" id="IPR008146">
    <property type="entry name" value="Gln_synth_cat_dom"/>
</dbReference>
<dbReference type="EMBL" id="BDIP01002086">
    <property type="protein sequence ID" value="GCA63028.1"/>
    <property type="molecule type" value="Genomic_DNA"/>
</dbReference>
<comment type="similarity">
    <text evidence="1 6 7">Belongs to the glutamine synthetase family.</text>
</comment>
<comment type="subunit">
    <text evidence="3">Dodecamer. Interacts with BFSP2 and VIM.</text>
</comment>
<dbReference type="Gene3D" id="3.10.20.70">
    <property type="entry name" value="Glutamine synthetase, N-terminal domain"/>
    <property type="match status" value="1"/>
</dbReference>
<dbReference type="InterPro" id="IPR036651">
    <property type="entry name" value="Gln_synt_N_sf"/>
</dbReference>
<organism evidence="9 10">
    <name type="scientific">Kipferlia bialata</name>
    <dbReference type="NCBI Taxonomy" id="797122"/>
    <lineage>
        <taxon>Eukaryota</taxon>
        <taxon>Metamonada</taxon>
        <taxon>Carpediemonas-like organisms</taxon>
        <taxon>Kipferlia</taxon>
    </lineage>
</organism>
<dbReference type="SUPFAM" id="SSF54368">
    <property type="entry name" value="Glutamine synthetase, N-terminal domain"/>
    <property type="match status" value="1"/>
</dbReference>
<dbReference type="AlphaFoldDB" id="A0A391NV12"/>
<evidence type="ECO:0000256" key="7">
    <source>
        <dbReference type="RuleBase" id="RU000384"/>
    </source>
</evidence>
<accession>A0A391NV12</accession>